<dbReference type="PANTHER" id="PTHR10491:SF4">
    <property type="entry name" value="METHIONINE ADENOSYLTRANSFERASE 2 SUBUNIT BETA"/>
    <property type="match status" value="1"/>
</dbReference>
<proteinExistence type="inferred from homology"/>
<dbReference type="Proteomes" id="UP000318937">
    <property type="component" value="Unassembled WGS sequence"/>
</dbReference>
<dbReference type="Pfam" id="PF04321">
    <property type="entry name" value="RmlD_sub_bind"/>
    <property type="match status" value="1"/>
</dbReference>
<dbReference type="InterPro" id="IPR036291">
    <property type="entry name" value="NAD(P)-bd_dom_sf"/>
</dbReference>
<comment type="caution">
    <text evidence="4">The sequence shown here is derived from an EMBL/GenBank/DDBJ whole genome shotgun (WGS) entry which is preliminary data.</text>
</comment>
<evidence type="ECO:0000256" key="1">
    <source>
        <dbReference type="ARBA" id="ARBA00010944"/>
    </source>
</evidence>
<dbReference type="Gene3D" id="3.40.50.720">
    <property type="entry name" value="NAD(P)-binding Rossmann-like Domain"/>
    <property type="match status" value="1"/>
</dbReference>
<keyword evidence="2" id="KW-0521">NADP</keyword>
<evidence type="ECO:0000313" key="4">
    <source>
        <dbReference type="EMBL" id="TQR17903.1"/>
    </source>
</evidence>
<reference evidence="4 5" key="1">
    <citation type="submission" date="2019-05" db="EMBL/GenBank/DDBJ databases">
        <title>Psychrobacillus vulpis sp. nov., a new species isolated from feces of a red fox that inhabits in The Tablas de Daimiel Natural Park, Albacete, Spain.</title>
        <authorList>
            <person name="Rodriguez M."/>
            <person name="Reina J.C."/>
            <person name="Bejar V."/>
            <person name="Llamas I."/>
        </authorList>
    </citation>
    <scope>NUCLEOTIDE SEQUENCE [LARGE SCALE GENOMIC DNA]</scope>
    <source>
        <strain evidence="4 5">NHI-2</strain>
    </source>
</reference>
<dbReference type="InterPro" id="IPR005913">
    <property type="entry name" value="dTDP_dehydrorham_reduct"/>
</dbReference>
<dbReference type="OrthoDB" id="1415031at2"/>
<dbReference type="AlphaFoldDB" id="A0A544TKF0"/>
<organism evidence="4 5">
    <name type="scientific">Psychrobacillus soli</name>
    <dbReference type="NCBI Taxonomy" id="1543965"/>
    <lineage>
        <taxon>Bacteria</taxon>
        <taxon>Bacillati</taxon>
        <taxon>Bacillota</taxon>
        <taxon>Bacilli</taxon>
        <taxon>Bacillales</taxon>
        <taxon>Bacillaceae</taxon>
        <taxon>Psychrobacillus</taxon>
    </lineage>
</organism>
<keyword evidence="2" id="KW-0560">Oxidoreductase</keyword>
<protein>
    <recommendedName>
        <fullName evidence="2">dTDP-4-dehydrorhamnose reductase</fullName>
        <ecNumber evidence="2">1.1.1.133</ecNumber>
    </recommendedName>
</protein>
<evidence type="ECO:0000259" key="3">
    <source>
        <dbReference type="Pfam" id="PF04321"/>
    </source>
</evidence>
<gene>
    <name evidence="4" type="ORF">FG383_03355</name>
</gene>
<dbReference type="EC" id="1.1.1.133" evidence="2"/>
<evidence type="ECO:0000256" key="2">
    <source>
        <dbReference type="RuleBase" id="RU364082"/>
    </source>
</evidence>
<dbReference type="InterPro" id="IPR029903">
    <property type="entry name" value="RmlD-like-bd"/>
</dbReference>
<dbReference type="PANTHER" id="PTHR10491">
    <property type="entry name" value="DTDP-4-DEHYDRORHAMNOSE REDUCTASE"/>
    <property type="match status" value="1"/>
</dbReference>
<comment type="pathway">
    <text evidence="2">Carbohydrate biosynthesis; dTDP-L-rhamnose biosynthesis.</text>
</comment>
<comment type="similarity">
    <text evidence="1 2">Belongs to the dTDP-4-dehydrorhamnose reductase family.</text>
</comment>
<comment type="function">
    <text evidence="2">Catalyzes the reduction of dTDP-6-deoxy-L-lyxo-4-hexulose to yield dTDP-L-rhamnose.</text>
</comment>
<dbReference type="GO" id="GO:0008831">
    <property type="term" value="F:dTDP-4-dehydrorhamnose reductase activity"/>
    <property type="evidence" value="ECO:0007669"/>
    <property type="project" value="UniProtKB-EC"/>
</dbReference>
<dbReference type="EMBL" id="VDGG01000005">
    <property type="protein sequence ID" value="TQR17903.1"/>
    <property type="molecule type" value="Genomic_DNA"/>
</dbReference>
<feature type="domain" description="RmlD-like substrate binding" evidence="3">
    <location>
        <begin position="90"/>
        <end position="238"/>
    </location>
</feature>
<dbReference type="SUPFAM" id="SSF51735">
    <property type="entry name" value="NAD(P)-binding Rossmann-fold domains"/>
    <property type="match status" value="1"/>
</dbReference>
<evidence type="ECO:0000313" key="5">
    <source>
        <dbReference type="Proteomes" id="UP000318937"/>
    </source>
</evidence>
<accession>A0A544TKF0</accession>
<name>A0A544TKF0_9BACI</name>
<dbReference type="Gene3D" id="3.90.25.10">
    <property type="entry name" value="UDP-galactose 4-epimerase, domain 1"/>
    <property type="match status" value="1"/>
</dbReference>
<sequence>MKILEGGFMLKKILILGASGLVGKAIAKECLNDFDVYGTYFSSKTNLPDEKQFQLNIQDEKILRDILNLVQPDIIVSTLRGDFDEQLKFHRVLAEELKNGDSVLYFFSTTNVFDGDLSKHHSEEDEPISKSEYGQYKINCEEMLVQYLGNRSNIIRIPGMWGKNSPRLNTMKTNIETNNQIQAYSNLECSFLLDVHLAHQMRFIFENDLRGIFHLGAVDMVNESAFLENLVNQLTTAEVNIQRNHYQDKESTYYFGLVSNRNDLPDSLKITNQEIISHLIH</sequence>
<keyword evidence="5" id="KW-1185">Reference proteome</keyword>